<accession>A0ABM9CAR8</accession>
<protein>
    <recommendedName>
        <fullName evidence="4">Flagellin Flp1-like domain-containing protein</fullName>
    </recommendedName>
</protein>
<evidence type="ECO:0000313" key="3">
    <source>
        <dbReference type="Proteomes" id="UP000838324"/>
    </source>
</evidence>
<dbReference type="Proteomes" id="UP000838324">
    <property type="component" value="Unassembled WGS sequence"/>
</dbReference>
<keyword evidence="1" id="KW-0812">Transmembrane</keyword>
<evidence type="ECO:0000256" key="1">
    <source>
        <dbReference type="SAM" id="Phobius"/>
    </source>
</evidence>
<keyword evidence="1" id="KW-1133">Transmembrane helix</keyword>
<evidence type="ECO:0008006" key="4">
    <source>
        <dbReference type="Google" id="ProtNLM"/>
    </source>
</evidence>
<organism evidence="2 3">
    <name type="scientific">Paenibacillus auburnensis</name>
    <dbReference type="NCBI Taxonomy" id="2905649"/>
    <lineage>
        <taxon>Bacteria</taxon>
        <taxon>Bacillati</taxon>
        <taxon>Bacillota</taxon>
        <taxon>Bacilli</taxon>
        <taxon>Bacillales</taxon>
        <taxon>Paenibacillaceae</taxon>
        <taxon>Paenibacillus</taxon>
    </lineage>
</organism>
<feature type="transmembrane region" description="Helical" evidence="1">
    <location>
        <begin position="42"/>
        <end position="64"/>
    </location>
</feature>
<dbReference type="EMBL" id="CAKMMG010000003">
    <property type="protein sequence ID" value="CAH1207689.1"/>
    <property type="molecule type" value="Genomic_DNA"/>
</dbReference>
<reference evidence="2" key="1">
    <citation type="submission" date="2022-01" db="EMBL/GenBank/DDBJ databases">
        <authorList>
            <person name="Criscuolo A."/>
        </authorList>
    </citation>
    <scope>NUCLEOTIDE SEQUENCE</scope>
    <source>
        <strain evidence="2">CIP111892</strain>
    </source>
</reference>
<dbReference type="RefSeq" id="WP_236334341.1">
    <property type="nucleotide sequence ID" value="NZ_CAKMMG010000003.1"/>
</dbReference>
<evidence type="ECO:0000313" key="2">
    <source>
        <dbReference type="EMBL" id="CAH1207689.1"/>
    </source>
</evidence>
<keyword evidence="1" id="KW-0472">Membrane</keyword>
<name>A0ABM9CAR8_9BACL</name>
<gene>
    <name evidence="2" type="ORF">PAECIP111892_02966</name>
</gene>
<keyword evidence="3" id="KW-1185">Reference proteome</keyword>
<sequence>MNRWLKMNEQSGKEVISAKPVAVTRIRRMLEDERGAVGVKEIAVTVGVIVIIGAVVSLITGTFLNTWISDIWTLFIGQIKEMTTS</sequence>
<comment type="caution">
    <text evidence="2">The sequence shown here is derived from an EMBL/GenBank/DDBJ whole genome shotgun (WGS) entry which is preliminary data.</text>
</comment>
<proteinExistence type="predicted"/>